<proteinExistence type="predicted"/>
<dbReference type="AlphaFoldDB" id="A0A517M0L0"/>
<dbReference type="Proteomes" id="UP000319557">
    <property type="component" value="Chromosome"/>
</dbReference>
<organism evidence="1 2">
    <name type="scientific">Rosistilla ulvae</name>
    <dbReference type="NCBI Taxonomy" id="1930277"/>
    <lineage>
        <taxon>Bacteria</taxon>
        <taxon>Pseudomonadati</taxon>
        <taxon>Planctomycetota</taxon>
        <taxon>Planctomycetia</taxon>
        <taxon>Pirellulales</taxon>
        <taxon>Pirellulaceae</taxon>
        <taxon>Rosistilla</taxon>
    </lineage>
</organism>
<reference evidence="1 2" key="1">
    <citation type="submission" date="2019-02" db="EMBL/GenBank/DDBJ databases">
        <title>Deep-cultivation of Planctomycetes and their phenomic and genomic characterization uncovers novel biology.</title>
        <authorList>
            <person name="Wiegand S."/>
            <person name="Jogler M."/>
            <person name="Boedeker C."/>
            <person name="Pinto D."/>
            <person name="Vollmers J."/>
            <person name="Rivas-Marin E."/>
            <person name="Kohn T."/>
            <person name="Peeters S.H."/>
            <person name="Heuer A."/>
            <person name="Rast P."/>
            <person name="Oberbeckmann S."/>
            <person name="Bunk B."/>
            <person name="Jeske O."/>
            <person name="Meyerdierks A."/>
            <person name="Storesund J.E."/>
            <person name="Kallscheuer N."/>
            <person name="Luecker S."/>
            <person name="Lage O.M."/>
            <person name="Pohl T."/>
            <person name="Merkel B.J."/>
            <person name="Hornburger P."/>
            <person name="Mueller R.-W."/>
            <person name="Bruemmer F."/>
            <person name="Labrenz M."/>
            <person name="Spormann A.M."/>
            <person name="Op den Camp H."/>
            <person name="Overmann J."/>
            <person name="Amann R."/>
            <person name="Jetten M.S.M."/>
            <person name="Mascher T."/>
            <person name="Medema M.H."/>
            <person name="Devos D.P."/>
            <person name="Kaster A.-K."/>
            <person name="Ovreas L."/>
            <person name="Rohde M."/>
            <person name="Galperin M.Y."/>
            <person name="Jogler C."/>
        </authorList>
    </citation>
    <scope>NUCLEOTIDE SEQUENCE [LARGE SCALE GENOMIC DNA]</scope>
    <source>
        <strain evidence="1 2">EC9</strain>
    </source>
</reference>
<dbReference type="RefSeq" id="WP_145345637.1">
    <property type="nucleotide sequence ID" value="NZ_CP036261.1"/>
</dbReference>
<evidence type="ECO:0000313" key="2">
    <source>
        <dbReference type="Proteomes" id="UP000319557"/>
    </source>
</evidence>
<gene>
    <name evidence="1" type="ORF">EC9_26110</name>
</gene>
<dbReference type="KEGG" id="ruv:EC9_26110"/>
<dbReference type="EMBL" id="CP036261">
    <property type="protein sequence ID" value="QDS88421.1"/>
    <property type="molecule type" value="Genomic_DNA"/>
</dbReference>
<protein>
    <submittedName>
        <fullName evidence="1">Uncharacterized protein</fullName>
    </submittedName>
</protein>
<evidence type="ECO:0000313" key="1">
    <source>
        <dbReference type="EMBL" id="QDS88421.1"/>
    </source>
</evidence>
<sequence>MYCSECGCEVNGKFCSNCGTRVQLGEVPEVFDWRQSYDFERISQSAEVNQRVTQAKAGAGRDTSSLLLDLIDAVASPMMGGISSLAIAKASQPLTAKLGFKTGKERREFVTLPPGEVLANLAVTLASIEHSITCVTFGDNHCHIRATLPPDLRAMEVRLAVNIDGAEQGMWITATAEAEGQWYDWGKCQSQLDRLFTGLRAA</sequence>
<keyword evidence="2" id="KW-1185">Reference proteome</keyword>
<dbReference type="OrthoDB" id="289738at2"/>
<name>A0A517M0L0_9BACT</name>
<accession>A0A517M0L0</accession>